<dbReference type="Proteomes" id="UP000305067">
    <property type="component" value="Unassembled WGS sequence"/>
</dbReference>
<name>A0A5C3QAN8_9AGAR</name>
<feature type="non-terminal residue" evidence="1">
    <location>
        <position position="1"/>
    </location>
</feature>
<evidence type="ECO:0000313" key="1">
    <source>
        <dbReference type="EMBL" id="TFK99104.1"/>
    </source>
</evidence>
<protein>
    <submittedName>
        <fullName evidence="1">Uncharacterized protein</fullName>
    </submittedName>
</protein>
<proteinExistence type="predicted"/>
<sequence length="128" mass="14121">MFYSALALLTRCPYPPGGYTIHQLLPKSLPPICQPAWRLLCPCLSTLIFLTLCSSRVSQLFSDRAQAVADPYIDIGAVCCRRQLCPKVNSGELPAERTGLELLALTALSSHWTELLVNCRCMGRQAPQ</sequence>
<dbReference type="EMBL" id="ML178835">
    <property type="protein sequence ID" value="TFK99104.1"/>
    <property type="molecule type" value="Genomic_DNA"/>
</dbReference>
<organism evidence="1 2">
    <name type="scientific">Pterulicium gracile</name>
    <dbReference type="NCBI Taxonomy" id="1884261"/>
    <lineage>
        <taxon>Eukaryota</taxon>
        <taxon>Fungi</taxon>
        <taxon>Dikarya</taxon>
        <taxon>Basidiomycota</taxon>
        <taxon>Agaricomycotina</taxon>
        <taxon>Agaricomycetes</taxon>
        <taxon>Agaricomycetidae</taxon>
        <taxon>Agaricales</taxon>
        <taxon>Pleurotineae</taxon>
        <taxon>Pterulaceae</taxon>
        <taxon>Pterulicium</taxon>
    </lineage>
</organism>
<evidence type="ECO:0000313" key="2">
    <source>
        <dbReference type="Proteomes" id="UP000305067"/>
    </source>
</evidence>
<accession>A0A5C3QAN8</accession>
<reference evidence="1 2" key="1">
    <citation type="journal article" date="2019" name="Nat. Ecol. Evol.">
        <title>Megaphylogeny resolves global patterns of mushroom evolution.</title>
        <authorList>
            <person name="Varga T."/>
            <person name="Krizsan K."/>
            <person name="Foldi C."/>
            <person name="Dima B."/>
            <person name="Sanchez-Garcia M."/>
            <person name="Sanchez-Ramirez S."/>
            <person name="Szollosi G.J."/>
            <person name="Szarkandi J.G."/>
            <person name="Papp V."/>
            <person name="Albert L."/>
            <person name="Andreopoulos W."/>
            <person name="Angelini C."/>
            <person name="Antonin V."/>
            <person name="Barry K.W."/>
            <person name="Bougher N.L."/>
            <person name="Buchanan P."/>
            <person name="Buyck B."/>
            <person name="Bense V."/>
            <person name="Catcheside P."/>
            <person name="Chovatia M."/>
            <person name="Cooper J."/>
            <person name="Damon W."/>
            <person name="Desjardin D."/>
            <person name="Finy P."/>
            <person name="Geml J."/>
            <person name="Haridas S."/>
            <person name="Hughes K."/>
            <person name="Justo A."/>
            <person name="Karasinski D."/>
            <person name="Kautmanova I."/>
            <person name="Kiss B."/>
            <person name="Kocsube S."/>
            <person name="Kotiranta H."/>
            <person name="LaButti K.M."/>
            <person name="Lechner B.E."/>
            <person name="Liimatainen K."/>
            <person name="Lipzen A."/>
            <person name="Lukacs Z."/>
            <person name="Mihaltcheva S."/>
            <person name="Morgado L.N."/>
            <person name="Niskanen T."/>
            <person name="Noordeloos M.E."/>
            <person name="Ohm R.A."/>
            <person name="Ortiz-Santana B."/>
            <person name="Ovrebo C."/>
            <person name="Racz N."/>
            <person name="Riley R."/>
            <person name="Savchenko A."/>
            <person name="Shiryaev A."/>
            <person name="Soop K."/>
            <person name="Spirin V."/>
            <person name="Szebenyi C."/>
            <person name="Tomsovsky M."/>
            <person name="Tulloss R.E."/>
            <person name="Uehling J."/>
            <person name="Grigoriev I.V."/>
            <person name="Vagvolgyi C."/>
            <person name="Papp T."/>
            <person name="Martin F.M."/>
            <person name="Miettinen O."/>
            <person name="Hibbett D.S."/>
            <person name="Nagy L.G."/>
        </authorList>
    </citation>
    <scope>NUCLEOTIDE SEQUENCE [LARGE SCALE GENOMIC DNA]</scope>
    <source>
        <strain evidence="1 2">CBS 309.79</strain>
    </source>
</reference>
<keyword evidence="2" id="KW-1185">Reference proteome</keyword>
<dbReference type="AlphaFoldDB" id="A0A5C3QAN8"/>
<gene>
    <name evidence="1" type="ORF">BDV98DRAFT_571673</name>
</gene>